<sequence length="113" mass="13083">MVMSGGGEGAVDDDAWLLVLRWPLTSSSLRFSRFIRSSHFYIQKLFDAKDFTKDHSAVLLLRCVPFFRAKFMLSERNVLLFEFCGTLLKWLTRLSNFPRTASVQFVCADLFTF</sequence>
<dbReference type="WBParaSite" id="DME_0000771201-mRNA-1">
    <property type="protein sequence ID" value="DME_0000771201-mRNA-1"/>
    <property type="gene ID" value="DME_0000771201"/>
</dbReference>
<gene>
    <name evidence="1" type="ORF">DME_LOCUS1930</name>
</gene>
<evidence type="ECO:0000313" key="3">
    <source>
        <dbReference type="Proteomes" id="UP000274756"/>
    </source>
</evidence>
<dbReference type="Proteomes" id="UP000274756">
    <property type="component" value="Unassembled WGS sequence"/>
</dbReference>
<organism evidence="2 4">
    <name type="scientific">Dracunculus medinensis</name>
    <name type="common">Guinea worm</name>
    <dbReference type="NCBI Taxonomy" id="318479"/>
    <lineage>
        <taxon>Eukaryota</taxon>
        <taxon>Metazoa</taxon>
        <taxon>Ecdysozoa</taxon>
        <taxon>Nematoda</taxon>
        <taxon>Chromadorea</taxon>
        <taxon>Rhabditida</taxon>
        <taxon>Spirurina</taxon>
        <taxon>Dracunculoidea</taxon>
        <taxon>Dracunculidae</taxon>
        <taxon>Dracunculus</taxon>
    </lineage>
</organism>
<evidence type="ECO:0000313" key="2">
    <source>
        <dbReference type="Proteomes" id="UP000038040"/>
    </source>
</evidence>
<name>A0A0N4UJ91_DRAME</name>
<evidence type="ECO:0000313" key="1">
    <source>
        <dbReference type="EMBL" id="VDN51957.1"/>
    </source>
</evidence>
<reference evidence="1 3" key="2">
    <citation type="submission" date="2018-11" db="EMBL/GenBank/DDBJ databases">
        <authorList>
            <consortium name="Pathogen Informatics"/>
        </authorList>
    </citation>
    <scope>NUCLEOTIDE SEQUENCE [LARGE SCALE GENOMIC DNA]</scope>
</reference>
<proteinExistence type="predicted"/>
<dbReference type="Proteomes" id="UP000038040">
    <property type="component" value="Unplaced"/>
</dbReference>
<protein>
    <submittedName>
        <fullName evidence="4">Secreted protein</fullName>
    </submittedName>
</protein>
<dbReference type="AlphaFoldDB" id="A0A0N4UJ91"/>
<accession>A0A0N4UJ91</accession>
<keyword evidence="3" id="KW-1185">Reference proteome</keyword>
<dbReference type="EMBL" id="UYYG01000038">
    <property type="protein sequence ID" value="VDN51957.1"/>
    <property type="molecule type" value="Genomic_DNA"/>
</dbReference>
<reference evidence="4" key="1">
    <citation type="submission" date="2017-02" db="UniProtKB">
        <authorList>
            <consortium name="WormBaseParasite"/>
        </authorList>
    </citation>
    <scope>IDENTIFICATION</scope>
</reference>
<evidence type="ECO:0000313" key="4">
    <source>
        <dbReference type="WBParaSite" id="DME_0000771201-mRNA-1"/>
    </source>
</evidence>